<feature type="non-terminal residue" evidence="3">
    <location>
        <position position="1"/>
    </location>
</feature>
<reference evidence="4" key="2">
    <citation type="submission" date="2024-04" db="EMBL/GenBank/DDBJ databases">
        <authorList>
            <person name="Chen Y."/>
            <person name="Shah S."/>
            <person name="Dougan E. K."/>
            <person name="Thang M."/>
            <person name="Chan C."/>
        </authorList>
    </citation>
    <scope>NUCLEOTIDE SEQUENCE [LARGE SCALE GENOMIC DNA]</scope>
</reference>
<dbReference type="Gene3D" id="3.40.50.150">
    <property type="entry name" value="Vaccinia Virus protein VP39"/>
    <property type="match status" value="1"/>
</dbReference>
<evidence type="ECO:0000313" key="3">
    <source>
        <dbReference type="EMBL" id="CAI3973628.1"/>
    </source>
</evidence>
<dbReference type="EMBL" id="CAMXCT020000088">
    <property type="protein sequence ID" value="CAL1127003.1"/>
    <property type="molecule type" value="Genomic_DNA"/>
</dbReference>
<gene>
    <name evidence="3" type="ORF">C1SCF055_LOCUS2115</name>
</gene>
<sequence>MALRPIDWTAWKGAAKLWLTTHPGFNHREVMREQRLETFELRAAFAVATAAAHREDRGLGALPCDRCGVWTHCWCEACQRPATAICTVCDAAEAICHACERAGKSWRSARAAYEAATPQAEEIVEISGFHDAEGVFQTIDPPLRIPLREVLSADGEPDAAAITRQVTAGMAPEVVDILLDLPLPLLARLGAEGVETAADVVGLYPNVDLFMDALHAVMGTRVDADLRMDVACIYARVHGLARKTKKHAVELVVAERQSVYPSGAAERCGSREAAASSRGMKPLVGLGTGSAGSTVVSGPGPAPASTKADVAKQTKLDLLFHLLVDYVLDLQELGIDTALLADPLGRTKVRETVLHGAQRLSTQRLGALISSFKRWVKFCEERQWAPNAPKPFQLATYLHCVSQGGPTAASSMHAALKWFADQAGAALDLSHPMVAPYRFHAVTHTARQAPELQPWELIDLVCLFGRAKGNHKLLLAWVVMAAISCVRWEHLQRSSFVAGHTKWIEFHCQQGKARKKGARPAYGWALPEWCWEGHGVGRILEDFYRHEVLATAGFLVPALQLAADNLWEVTETTPLVLGKPMSRGRFLEIFRGALMQCGLDTHSAKGATFNRLRRFLPTLGNVLEISDVDAQAVGNWIEVPQGGGLTAPRPKAAMTMGRHYGGHKVLRSAVVKVRLMERFLELWKLQRQHVSLNAEGLLPVDSWRWPDLQALHRQTPWSAADPDLSAAITDAAAPAPEQPGEEQPDDQAATLEEPAGEPEAASGASGDDSSSASDISADADDLVGILPDPTAAAEIKWFRQGTKTHLPYATGALPESGGALRLVLLSPDRVDVLADDRGLQGCFKVANIQQEWAQDFITKHKLVTLDDYIYSVAHDTWEKGVETLVSQVPTLRDNNMIALARFRSAFDIGREALRQAAAPATKSVDLDEPLPEATMKSLNQDWARRYNLQLDPSLEPCEALRSRLYREFRKGQLTVIEARNSQCDQMHACDVKLPNGKPCLSRAHTRIAAALPATPVGRVVSLRDPLVDPLQRPVDGASADRLRAAKPVAWRGLGDLPQFTWAKPLVGSWLVIDLWAGFSGLCVALLAMGVRFHAVAAENDTFPAQVAEQIMPQVVAVDAVETVTGAMFRPFLQHRQVRGIILGGGSPCQGNSILNTGRKGLADTRSQQPQELVRIRQELQDLPECATLEIVTFLENVASMPREVMDQYTAWMGFPPILIDAGACGWVQRRRLLWLGQGRCGVSPRCTPPDGWVWVESGTDPPELRWKGPKPIPAKVHFDQSFGPLFDAAEVVKAAGQGAMHPFTREFRHPCDPVKLVPPEAAARFYQDERRFPPSAYTAESLLWRRDEWRQPGSEERAQMMGFPAQCLQAVQGPAAVRRQRQNSMLGNGFHLPMIVALFCLLPGVLSMKVPRPLFDLAERKLQERLAGTVWEPGRLQVFPGLLSSDQVVQSMQRTVFGSLPISANVWQLTATRLAPLPVWHLQAFTAWAVGRGASCDQLGPTPLTTSHRTALFAGLTGQRYPGNSRKGLDHLLPPGVGKEEHIKQAVGLPSPFRLREWPEQDVDFVLHAIATWQQALIGYSEQCRQVFRQVCTALLPLDDELRKFRVHSAVKVAAGKRPAVLAFLTVILRWPDLQQPLQMLQGYPIVGALEPSGVFRSITAREALPKEEWLGDAAVAAVERIESSRPPRFAECIYAATVLEQQKQFCSPFLTKRCMDERFGVGQWRPLQRFLIVQPDGKERVIDNARKTLHNSSTAMMETIYTVHLDFIPAVIKQLAHRLQVTSPGDWSVFHPWAHFRLGTDDLPDAYRGLPVCPEHLPYSAVAVWVPQQGWRYTILWGLAFGLESAVVSFNRLPQLGIAATRRCLYGLAAAYFDDELAVEVVAAADISQQALRLLFTSIGAPPQKAKGFAPSPDRHYLGAAIHLGSVMTTGCVRIQPKFATVAKVAGRLRVAIANRCLTKEEAGKLRGDITWMFSLAAGHMGRIAQPVLAKCSSDGPTPMDDEDVVTLQVLLRIVLDCQPRDVQVCGVDKVPPEVIDSWVPCRQQIYPGEAIVALVIPALLPDLLRGQDLLWFVDNESATSTLIRCVSSQCDVHEIAQFSHYLLNSLDARAWFEWIDSESNLSDGLSRLGLADEWTQAQGWSLTSYTFPPGLSRGEFLQSLQVGPTFWFSPPSLPDLLCGVKGEGLRRDLCESVDTFWALMPILAQGPTFWFSPPSLPDLLCGVKGEGLRRD</sequence>
<evidence type="ECO:0008006" key="6">
    <source>
        <dbReference type="Google" id="ProtNLM"/>
    </source>
</evidence>
<reference evidence="3" key="1">
    <citation type="submission" date="2022-10" db="EMBL/GenBank/DDBJ databases">
        <authorList>
            <person name="Chen Y."/>
            <person name="Dougan E. K."/>
            <person name="Chan C."/>
            <person name="Rhodes N."/>
            <person name="Thang M."/>
        </authorList>
    </citation>
    <scope>NUCLEOTIDE SEQUENCE</scope>
</reference>
<evidence type="ECO:0000313" key="5">
    <source>
        <dbReference type="Proteomes" id="UP001152797"/>
    </source>
</evidence>
<organism evidence="3">
    <name type="scientific">Cladocopium goreaui</name>
    <dbReference type="NCBI Taxonomy" id="2562237"/>
    <lineage>
        <taxon>Eukaryota</taxon>
        <taxon>Sar</taxon>
        <taxon>Alveolata</taxon>
        <taxon>Dinophyceae</taxon>
        <taxon>Suessiales</taxon>
        <taxon>Symbiodiniaceae</taxon>
        <taxon>Cladocopium</taxon>
    </lineage>
</organism>
<dbReference type="SUPFAM" id="SSF53335">
    <property type="entry name" value="S-adenosyl-L-methionine-dependent methyltransferases"/>
    <property type="match status" value="1"/>
</dbReference>
<evidence type="ECO:0000256" key="1">
    <source>
        <dbReference type="SAM" id="MobiDB-lite"/>
    </source>
</evidence>
<dbReference type="EMBL" id="CAMXCT030000088">
    <property type="protein sequence ID" value="CAL4760940.1"/>
    <property type="molecule type" value="Genomic_DNA"/>
</dbReference>
<feature type="compositionally biased region" description="Low complexity" evidence="1">
    <location>
        <begin position="757"/>
        <end position="774"/>
    </location>
</feature>
<keyword evidence="2" id="KW-0812">Transmembrane</keyword>
<keyword evidence="2" id="KW-1133">Transmembrane helix</keyword>
<dbReference type="InterPro" id="IPR029063">
    <property type="entry name" value="SAM-dependent_MTases_sf"/>
</dbReference>
<feature type="region of interest" description="Disordered" evidence="1">
    <location>
        <begin position="733"/>
        <end position="774"/>
    </location>
</feature>
<keyword evidence="2" id="KW-0472">Membrane</keyword>
<proteinExistence type="predicted"/>
<dbReference type="Proteomes" id="UP001152797">
    <property type="component" value="Unassembled WGS sequence"/>
</dbReference>
<evidence type="ECO:0000256" key="2">
    <source>
        <dbReference type="SAM" id="Phobius"/>
    </source>
</evidence>
<evidence type="ECO:0000313" key="4">
    <source>
        <dbReference type="EMBL" id="CAL1127003.1"/>
    </source>
</evidence>
<feature type="transmembrane region" description="Helical" evidence="2">
    <location>
        <begin position="1388"/>
        <end position="1406"/>
    </location>
</feature>
<accession>A0A9P1BJJ5</accession>
<feature type="transmembrane region" description="Helical" evidence="2">
    <location>
        <begin position="1066"/>
        <end position="1087"/>
    </location>
</feature>
<name>A0A9P1BJJ5_9DINO</name>
<keyword evidence="5" id="KW-1185">Reference proteome</keyword>
<dbReference type="OrthoDB" id="411962at2759"/>
<dbReference type="EMBL" id="CAMXCT010000088">
    <property type="protein sequence ID" value="CAI3973628.1"/>
    <property type="molecule type" value="Genomic_DNA"/>
</dbReference>
<comment type="caution">
    <text evidence="3">The sequence shown here is derived from an EMBL/GenBank/DDBJ whole genome shotgun (WGS) entry which is preliminary data.</text>
</comment>
<protein>
    <recommendedName>
        <fullName evidence="6">DNA (cytosine-5-)-methyltransferase</fullName>
    </recommendedName>
</protein>